<comment type="caution">
    <text evidence="1">The sequence shown here is derived from an EMBL/GenBank/DDBJ whole genome shotgun (WGS) entry which is preliminary data.</text>
</comment>
<gene>
    <name evidence="1" type="ORF">PMEA_00014816</name>
</gene>
<protein>
    <submittedName>
        <fullName evidence="1">Uncharacterized protein</fullName>
    </submittedName>
</protein>
<sequence length="146" mass="16966">EPVCFGAKDNQYGAFKITKSGKLKTMKLIHKSGSVRCNNSTISSEWDCTWPTYGENLMTIITDADKKAFLPNSENLLAHRREKVKYSYSLPEYRHNSTELVFPNLVNPLSVSSNKEMQEWYGQDWRNCKEEDNSDKTYVDVYTWYA</sequence>
<proteinExistence type="predicted"/>
<feature type="non-terminal residue" evidence="1">
    <location>
        <position position="146"/>
    </location>
</feature>
<dbReference type="EMBL" id="CALNXJ010000026">
    <property type="protein sequence ID" value="CAH3131499.1"/>
    <property type="molecule type" value="Genomic_DNA"/>
</dbReference>
<evidence type="ECO:0000313" key="1">
    <source>
        <dbReference type="EMBL" id="CAH3131499.1"/>
    </source>
</evidence>
<evidence type="ECO:0000313" key="2">
    <source>
        <dbReference type="Proteomes" id="UP001159428"/>
    </source>
</evidence>
<name>A0AAU9X0E4_9CNID</name>
<reference evidence="1 2" key="1">
    <citation type="submission" date="2022-05" db="EMBL/GenBank/DDBJ databases">
        <authorList>
            <consortium name="Genoscope - CEA"/>
            <person name="William W."/>
        </authorList>
    </citation>
    <scope>NUCLEOTIDE SEQUENCE [LARGE SCALE GENOMIC DNA]</scope>
</reference>
<dbReference type="Proteomes" id="UP001159428">
    <property type="component" value="Unassembled WGS sequence"/>
</dbReference>
<keyword evidence="2" id="KW-1185">Reference proteome</keyword>
<accession>A0AAU9X0E4</accession>
<dbReference type="AlphaFoldDB" id="A0AAU9X0E4"/>
<feature type="non-terminal residue" evidence="1">
    <location>
        <position position="1"/>
    </location>
</feature>
<organism evidence="1 2">
    <name type="scientific">Pocillopora meandrina</name>
    <dbReference type="NCBI Taxonomy" id="46732"/>
    <lineage>
        <taxon>Eukaryota</taxon>
        <taxon>Metazoa</taxon>
        <taxon>Cnidaria</taxon>
        <taxon>Anthozoa</taxon>
        <taxon>Hexacorallia</taxon>
        <taxon>Scleractinia</taxon>
        <taxon>Astrocoeniina</taxon>
        <taxon>Pocilloporidae</taxon>
        <taxon>Pocillopora</taxon>
    </lineage>
</organism>